<dbReference type="Proteomes" id="UP001157946">
    <property type="component" value="Unassembled WGS sequence"/>
</dbReference>
<name>A0AA45WMQ0_9BACL</name>
<dbReference type="EMBL" id="FXTU01000002">
    <property type="protein sequence ID" value="SMP14681.1"/>
    <property type="molecule type" value="Genomic_DNA"/>
</dbReference>
<dbReference type="AlphaFoldDB" id="A0AA45WMQ0"/>
<evidence type="ECO:0000313" key="1">
    <source>
        <dbReference type="EMBL" id="SMP14681.1"/>
    </source>
</evidence>
<dbReference type="RefSeq" id="WP_102993157.1">
    <property type="nucleotide sequence ID" value="NZ_FXTU01000002.1"/>
</dbReference>
<keyword evidence="2" id="KW-1185">Reference proteome</keyword>
<protein>
    <submittedName>
        <fullName evidence="1">Bacillithiol system protein YtxJ</fullName>
    </submittedName>
</protein>
<proteinExistence type="predicted"/>
<gene>
    <name evidence="1" type="ORF">SAMN06265361_102611</name>
</gene>
<organism evidence="1 2">
    <name type="scientific">Laceyella tengchongensis</name>
    <dbReference type="NCBI Taxonomy" id="574699"/>
    <lineage>
        <taxon>Bacteria</taxon>
        <taxon>Bacillati</taxon>
        <taxon>Bacillota</taxon>
        <taxon>Bacilli</taxon>
        <taxon>Bacillales</taxon>
        <taxon>Thermoactinomycetaceae</taxon>
        <taxon>Laceyella</taxon>
    </lineage>
</organism>
<dbReference type="NCBIfam" id="TIGR04019">
    <property type="entry name" value="B_thiol_YtxJ"/>
    <property type="match status" value="1"/>
</dbReference>
<dbReference type="Gene3D" id="3.40.30.10">
    <property type="entry name" value="Glutaredoxin"/>
    <property type="match status" value="1"/>
</dbReference>
<comment type="caution">
    <text evidence="1">The sequence shown here is derived from an EMBL/GenBank/DDBJ whole genome shotgun (WGS) entry which is preliminary data.</text>
</comment>
<evidence type="ECO:0000313" key="2">
    <source>
        <dbReference type="Proteomes" id="UP001157946"/>
    </source>
</evidence>
<dbReference type="InterPro" id="IPR022551">
    <property type="entry name" value="BrxC"/>
</dbReference>
<dbReference type="Pfam" id="PF11009">
    <property type="entry name" value="BrxC"/>
    <property type="match status" value="1"/>
</dbReference>
<reference evidence="1" key="1">
    <citation type="submission" date="2017-05" db="EMBL/GenBank/DDBJ databases">
        <authorList>
            <person name="Varghese N."/>
            <person name="Submissions S."/>
        </authorList>
    </citation>
    <scope>NUCLEOTIDE SEQUENCE</scope>
    <source>
        <strain evidence="1">DSM 45262</strain>
    </source>
</reference>
<accession>A0AA45WMQ0</accession>
<sequence length="115" mass="12736">MEKPARMTSVEQLDEWMAKAGKRPLLLFKHSTSCPISAAAYAEWEAFLSSDAATEVLSAAVFVIEDRPLSNEIAERFGIKHESPQALVVVGDEVKWHASHWNITKQALTDAVQSL</sequence>